<name>A0A2H0KF46_9BACT</name>
<evidence type="ECO:0000259" key="1">
    <source>
        <dbReference type="Pfam" id="PF13462"/>
    </source>
</evidence>
<dbReference type="InterPro" id="IPR036249">
    <property type="entry name" value="Thioredoxin-like_sf"/>
</dbReference>
<proteinExistence type="predicted"/>
<comment type="caution">
    <text evidence="2">The sequence shown here is derived from an EMBL/GenBank/DDBJ whole genome shotgun (WGS) entry which is preliminary data.</text>
</comment>
<sequence>MNKKIQVLIVVLLVVAAFLAGSAGAKVKYGGSKIIPTPTISAAPSPIPFNPKKSLIPEVKFFVMSFCPYGNQAEAGLELVYQLLKDKATWSPRYIINDKKASCEQNCPYRIFNSDAESRCDEAIKQGQIKDMDTCKTYFPYTSTDECLTKECAGLKAGEYESLHGQVELNQDIREICAFNLGNLDKWWKFVSLTNEKCNSTDADTCWNQQATGAGLNTTQISTCAESQKVTLVNKEITEAEKYQASGSPMVFINDTVYNGGRAPEDYKKAICLAFENPPEECSTVLGEETAAASEGCE</sequence>
<dbReference type="EMBL" id="PCVI01000054">
    <property type="protein sequence ID" value="PIQ69888.1"/>
    <property type="molecule type" value="Genomic_DNA"/>
</dbReference>
<reference evidence="2 3" key="1">
    <citation type="submission" date="2017-09" db="EMBL/GenBank/DDBJ databases">
        <title>Depth-based differentiation of microbial function through sediment-hosted aquifers and enrichment of novel symbionts in the deep terrestrial subsurface.</title>
        <authorList>
            <person name="Probst A.J."/>
            <person name="Ladd B."/>
            <person name="Jarett J.K."/>
            <person name="Geller-Mcgrath D.E."/>
            <person name="Sieber C.M."/>
            <person name="Emerson J.B."/>
            <person name="Anantharaman K."/>
            <person name="Thomas B.C."/>
            <person name="Malmstrom R."/>
            <person name="Stieglmeier M."/>
            <person name="Klingl A."/>
            <person name="Woyke T."/>
            <person name="Ryan C.M."/>
            <person name="Banfield J.F."/>
        </authorList>
    </citation>
    <scope>NUCLEOTIDE SEQUENCE [LARGE SCALE GENOMIC DNA]</scope>
    <source>
        <strain evidence="2">CG11_big_fil_rev_8_21_14_0_20_40_12</strain>
    </source>
</reference>
<organism evidence="2 3">
    <name type="scientific">Candidatus Shapirobacteria bacterium CG11_big_fil_rev_8_21_14_0_20_40_12</name>
    <dbReference type="NCBI Taxonomy" id="1974889"/>
    <lineage>
        <taxon>Bacteria</taxon>
        <taxon>Candidatus Shapironibacteriota</taxon>
    </lineage>
</organism>
<evidence type="ECO:0000313" key="3">
    <source>
        <dbReference type="Proteomes" id="UP000231371"/>
    </source>
</evidence>
<protein>
    <recommendedName>
        <fullName evidence="1">Thioredoxin-like fold domain-containing protein</fullName>
    </recommendedName>
</protein>
<dbReference type="SUPFAM" id="SSF52833">
    <property type="entry name" value="Thioredoxin-like"/>
    <property type="match status" value="1"/>
</dbReference>
<accession>A0A2H0KF46</accession>
<dbReference type="AlphaFoldDB" id="A0A2H0KF46"/>
<dbReference type="InterPro" id="IPR012336">
    <property type="entry name" value="Thioredoxin-like_fold"/>
</dbReference>
<dbReference type="Pfam" id="PF13462">
    <property type="entry name" value="Thioredoxin_4"/>
    <property type="match status" value="1"/>
</dbReference>
<feature type="domain" description="Thioredoxin-like fold" evidence="1">
    <location>
        <begin position="208"/>
        <end position="271"/>
    </location>
</feature>
<dbReference type="Proteomes" id="UP000231371">
    <property type="component" value="Unassembled WGS sequence"/>
</dbReference>
<evidence type="ECO:0000313" key="2">
    <source>
        <dbReference type="EMBL" id="PIQ69888.1"/>
    </source>
</evidence>
<gene>
    <name evidence="2" type="ORF">COV89_03415</name>
</gene>
<dbReference type="Gene3D" id="3.40.30.10">
    <property type="entry name" value="Glutaredoxin"/>
    <property type="match status" value="1"/>
</dbReference>